<reference evidence="1" key="1">
    <citation type="journal article" date="2021" name="Proc. Natl. Acad. Sci. U.S.A.">
        <title>A Catalog of Tens of Thousands of Viruses from Human Metagenomes Reveals Hidden Associations with Chronic Diseases.</title>
        <authorList>
            <person name="Tisza M.J."/>
            <person name="Buck C.B."/>
        </authorList>
    </citation>
    <scope>NUCLEOTIDE SEQUENCE</scope>
    <source>
        <strain evidence="1">CtVii20</strain>
    </source>
</reference>
<accession>A0A8S5QE29</accession>
<dbReference type="EMBL" id="BK015631">
    <property type="protein sequence ID" value="DAE16788.1"/>
    <property type="molecule type" value="Genomic_DNA"/>
</dbReference>
<protein>
    <submittedName>
        <fullName evidence="1">Uncharacterized protein</fullName>
    </submittedName>
</protein>
<name>A0A8S5QE29_9CAUD</name>
<sequence length="107" mass="12578">MGEERAKRIQEIDRLYAEVREYRSKENFVGLVNFVKRFPYIGPYNAMLVYIQKPGSRFVATPEQWRRFGRQPKRGARPLVILRMFGPVGFVYEPGVYQDCQGYGHIS</sequence>
<evidence type="ECO:0000313" key="1">
    <source>
        <dbReference type="EMBL" id="DAE16788.1"/>
    </source>
</evidence>
<organism evidence="1">
    <name type="scientific">Siphoviridae sp. ctVii20</name>
    <dbReference type="NCBI Taxonomy" id="2825533"/>
    <lineage>
        <taxon>Viruses</taxon>
        <taxon>Duplodnaviria</taxon>
        <taxon>Heunggongvirae</taxon>
        <taxon>Uroviricota</taxon>
        <taxon>Caudoviricetes</taxon>
    </lineage>
</organism>
<proteinExistence type="predicted"/>